<keyword evidence="12" id="KW-0460">Magnesium</keyword>
<dbReference type="SUPFAM" id="SSF101478">
    <property type="entry name" value="ADP-ribosylglycohydrolase"/>
    <property type="match status" value="1"/>
</dbReference>
<keyword evidence="12" id="KW-0479">Metal-binding</keyword>
<proteinExistence type="inferred from homology"/>
<dbReference type="GO" id="GO:0005739">
    <property type="term" value="C:mitochondrion"/>
    <property type="evidence" value="ECO:0007669"/>
    <property type="project" value="TreeGrafter"/>
</dbReference>
<protein>
    <recommendedName>
        <fullName evidence="4">ADP-ribosylhydrolase ARH3</fullName>
        <ecNumber evidence="2">3.2.1.143</ecNumber>
    </recommendedName>
    <alternativeName>
        <fullName evidence="5">ADP-ribose glycohydrolase ARH3</fullName>
    </alternativeName>
    <alternativeName>
        <fullName evidence="6">ADP-ribosylhydrolase 3</fullName>
    </alternativeName>
    <alternativeName>
        <fullName evidence="9">O-acetyl-ADP-ribose deacetylase ARH3</fullName>
    </alternativeName>
    <alternativeName>
        <fullName evidence="10">Poly(ADP-ribose) glycohydrolase ARH3</fullName>
    </alternativeName>
    <alternativeName>
        <fullName evidence="8">[Protein ADP-ribosylarginine] hydrolase-like protein 2</fullName>
    </alternativeName>
    <alternativeName>
        <fullName evidence="7">[Protein ADP-ribosylserine] hydrolase</fullName>
    </alternativeName>
</protein>
<evidence type="ECO:0000256" key="2">
    <source>
        <dbReference type="ARBA" id="ARBA00012255"/>
    </source>
</evidence>
<accession>A0AAF3J3U3</accession>
<evidence type="ECO:0000256" key="9">
    <source>
        <dbReference type="ARBA" id="ARBA00043187"/>
    </source>
</evidence>
<comment type="similarity">
    <text evidence="1">Belongs to the ADP-ribosylglycohydrolase family.</text>
</comment>
<feature type="binding site" evidence="12">
    <location>
        <position position="281"/>
    </location>
    <ligand>
        <name>Mg(2+)</name>
        <dbReference type="ChEBI" id="CHEBI:18420"/>
        <label>1</label>
    </ligand>
</feature>
<dbReference type="EC" id="3.2.1.143" evidence="2"/>
<keyword evidence="3" id="KW-0378">Hydrolase</keyword>
<dbReference type="AlphaFoldDB" id="A0AAF3J3U3"/>
<feature type="binding site" evidence="12">
    <location>
        <position position="55"/>
    </location>
    <ligand>
        <name>Mg(2+)</name>
        <dbReference type="ChEBI" id="CHEBI:18420"/>
        <label>1</label>
    </ligand>
</feature>
<evidence type="ECO:0000256" key="8">
    <source>
        <dbReference type="ARBA" id="ARBA00042850"/>
    </source>
</evidence>
<sequence>MSSDQIRGVLMGQLVGDALGARYEFEKAAEVEKMIKNDMKHANGDILPMLGIAHDGEMTLCLASGLLKYSGYNRGHMASAYVRWQQTDCLFIGRTTYYALKIVEALPKEWMGIWTDEDKERILEKVLQNVDLDKGRSQSNGFLMRIAPLPAFYHNQPFESWSYLVAEEVGLTHSHPATTDAALVYTKAIHQLINKTTPEEVYRNALSTATNPIVKKHLELAANQRAPFPYGDELSQTTRGDDIVMGYFGIALQLAFHELLHAKTFVEGLVNVVLIGGDADTNGCITAALLGARFGETAIPFEWRERVENADLRIKNENGITSIKEIVDKFGEIGKN</sequence>
<comment type="catalytic activity">
    <reaction evidence="11">
        <text>alpha-NAD(+) + H2O = ADP-D-ribose + nicotinamide + H(+)</text>
        <dbReference type="Rhea" id="RHEA:68792"/>
        <dbReference type="ChEBI" id="CHEBI:15377"/>
        <dbReference type="ChEBI" id="CHEBI:15378"/>
        <dbReference type="ChEBI" id="CHEBI:17154"/>
        <dbReference type="ChEBI" id="CHEBI:57967"/>
        <dbReference type="ChEBI" id="CHEBI:77017"/>
    </reaction>
</comment>
<dbReference type="Pfam" id="PF03747">
    <property type="entry name" value="ADP_ribosyl_GH"/>
    <property type="match status" value="1"/>
</dbReference>
<evidence type="ECO:0000313" key="14">
    <source>
        <dbReference type="WBParaSite" id="MBELARI_LOCUS14482"/>
    </source>
</evidence>
<evidence type="ECO:0000256" key="10">
    <source>
        <dbReference type="ARBA" id="ARBA00043193"/>
    </source>
</evidence>
<evidence type="ECO:0000256" key="4">
    <source>
        <dbReference type="ARBA" id="ARBA00041057"/>
    </source>
</evidence>
<dbReference type="Gene3D" id="1.10.4080.10">
    <property type="entry name" value="ADP-ribosylation/Crystallin J1"/>
    <property type="match status" value="1"/>
</dbReference>
<evidence type="ECO:0000256" key="5">
    <source>
        <dbReference type="ARBA" id="ARBA00042398"/>
    </source>
</evidence>
<feature type="binding site" evidence="12">
    <location>
        <position position="280"/>
    </location>
    <ligand>
        <name>Mg(2+)</name>
        <dbReference type="ChEBI" id="CHEBI:18420"/>
        <label>1</label>
    </ligand>
</feature>
<dbReference type="PANTHER" id="PTHR16222:SF24">
    <property type="entry name" value="ADP-RIBOSYLHYDROLASE ARH3"/>
    <property type="match status" value="1"/>
</dbReference>
<dbReference type="GO" id="GO:0046872">
    <property type="term" value="F:metal ion binding"/>
    <property type="evidence" value="ECO:0007669"/>
    <property type="project" value="UniProtKB-KW"/>
</dbReference>
<feature type="binding site" evidence="12">
    <location>
        <position position="278"/>
    </location>
    <ligand>
        <name>Mg(2+)</name>
        <dbReference type="ChEBI" id="CHEBI:18420"/>
        <label>1</label>
    </ligand>
</feature>
<evidence type="ECO:0000256" key="7">
    <source>
        <dbReference type="ARBA" id="ARBA00042722"/>
    </source>
</evidence>
<evidence type="ECO:0000256" key="1">
    <source>
        <dbReference type="ARBA" id="ARBA00010702"/>
    </source>
</evidence>
<evidence type="ECO:0000313" key="13">
    <source>
        <dbReference type="Proteomes" id="UP000887575"/>
    </source>
</evidence>
<evidence type="ECO:0000256" key="12">
    <source>
        <dbReference type="PIRSR" id="PIRSR605502-1"/>
    </source>
</evidence>
<dbReference type="InterPro" id="IPR005502">
    <property type="entry name" value="Ribosyl_crysJ1"/>
</dbReference>
<keyword evidence="13" id="KW-1185">Reference proteome</keyword>
<name>A0AAF3J3U3_9BILA</name>
<dbReference type="Proteomes" id="UP000887575">
    <property type="component" value="Unassembled WGS sequence"/>
</dbReference>
<evidence type="ECO:0000256" key="6">
    <source>
        <dbReference type="ARBA" id="ARBA00042471"/>
    </source>
</evidence>
<organism evidence="13 14">
    <name type="scientific">Mesorhabditis belari</name>
    <dbReference type="NCBI Taxonomy" id="2138241"/>
    <lineage>
        <taxon>Eukaryota</taxon>
        <taxon>Metazoa</taxon>
        <taxon>Ecdysozoa</taxon>
        <taxon>Nematoda</taxon>
        <taxon>Chromadorea</taxon>
        <taxon>Rhabditida</taxon>
        <taxon>Rhabditina</taxon>
        <taxon>Rhabditomorpha</taxon>
        <taxon>Rhabditoidea</taxon>
        <taxon>Rhabditidae</taxon>
        <taxon>Mesorhabditinae</taxon>
        <taxon>Mesorhabditis</taxon>
    </lineage>
</organism>
<dbReference type="PANTHER" id="PTHR16222">
    <property type="entry name" value="ADP-RIBOSYLGLYCOHYDROLASE"/>
    <property type="match status" value="1"/>
</dbReference>
<evidence type="ECO:0000256" key="11">
    <source>
        <dbReference type="ARBA" id="ARBA00049015"/>
    </source>
</evidence>
<dbReference type="GO" id="GO:0005634">
    <property type="term" value="C:nucleus"/>
    <property type="evidence" value="ECO:0007669"/>
    <property type="project" value="TreeGrafter"/>
</dbReference>
<dbReference type="GO" id="GO:0004649">
    <property type="term" value="F:poly(ADP-ribose) glycohydrolase activity"/>
    <property type="evidence" value="ECO:0007669"/>
    <property type="project" value="UniProtKB-EC"/>
</dbReference>
<reference evidence="14" key="1">
    <citation type="submission" date="2024-02" db="UniProtKB">
        <authorList>
            <consortium name="WormBaseParasite"/>
        </authorList>
    </citation>
    <scope>IDENTIFICATION</scope>
</reference>
<evidence type="ECO:0000256" key="3">
    <source>
        <dbReference type="ARBA" id="ARBA00022801"/>
    </source>
</evidence>
<dbReference type="InterPro" id="IPR050792">
    <property type="entry name" value="ADP-ribosylglycohydrolase"/>
</dbReference>
<dbReference type="InterPro" id="IPR036705">
    <property type="entry name" value="Ribosyl_crysJ1_sf"/>
</dbReference>
<dbReference type="WBParaSite" id="MBELARI_LOCUS14482">
    <property type="protein sequence ID" value="MBELARI_LOCUS14482"/>
    <property type="gene ID" value="MBELARI_LOCUS14482"/>
</dbReference>
<comment type="cofactor">
    <cofactor evidence="12">
        <name>Mg(2+)</name>
        <dbReference type="ChEBI" id="CHEBI:18420"/>
    </cofactor>
    <text evidence="12">Binds 2 magnesium ions per subunit.</text>
</comment>